<protein>
    <submittedName>
        <fullName evidence="1">Uncharacterized protein</fullName>
    </submittedName>
</protein>
<dbReference type="Proteomes" id="UP000002028">
    <property type="component" value="Chromosome"/>
</dbReference>
<evidence type="ECO:0000313" key="1">
    <source>
        <dbReference type="EMBL" id="ADB40275.1"/>
    </source>
</evidence>
<dbReference type="eggNOG" id="COG3170">
    <property type="taxonomic scope" value="Bacteria"/>
</dbReference>
<gene>
    <name evidence="1" type="ordered locus">Slin_4293</name>
</gene>
<dbReference type="EMBL" id="CP001769">
    <property type="protein sequence ID" value="ADB40275.1"/>
    <property type="molecule type" value="Genomic_DNA"/>
</dbReference>
<proteinExistence type="predicted"/>
<reference evidence="1 2" key="1">
    <citation type="journal article" date="2010" name="Stand. Genomic Sci.">
        <title>Complete genome sequence of Spirosoma linguale type strain (1).</title>
        <authorList>
            <person name="Lail K."/>
            <person name="Sikorski J."/>
            <person name="Saunders E."/>
            <person name="Lapidus A."/>
            <person name="Glavina Del Rio T."/>
            <person name="Copeland A."/>
            <person name="Tice H."/>
            <person name="Cheng J.-F."/>
            <person name="Lucas S."/>
            <person name="Nolan M."/>
            <person name="Bruce D."/>
            <person name="Goodwin L."/>
            <person name="Pitluck S."/>
            <person name="Ivanova N."/>
            <person name="Mavromatis K."/>
            <person name="Ovchinnikova G."/>
            <person name="Pati A."/>
            <person name="Chen A."/>
            <person name="Palaniappan K."/>
            <person name="Land M."/>
            <person name="Hauser L."/>
            <person name="Chang Y.-J."/>
            <person name="Jeffries C.D."/>
            <person name="Chain P."/>
            <person name="Brettin T."/>
            <person name="Detter J.C."/>
            <person name="Schuetze A."/>
            <person name="Rohde M."/>
            <person name="Tindall B.J."/>
            <person name="Goeker M."/>
            <person name="Bristow J."/>
            <person name="Eisen J.A."/>
            <person name="Markowitz V."/>
            <person name="Hugenholtz P."/>
            <person name="Kyrpides N.C."/>
            <person name="Klenk H.-P."/>
            <person name="Chen F."/>
        </authorList>
    </citation>
    <scope>NUCLEOTIDE SEQUENCE [LARGE SCALE GENOMIC DNA]</scope>
    <source>
        <strain evidence="2">ATCC 33905 / DSM 74 / LMG 10896 / Claus 1</strain>
    </source>
</reference>
<organism evidence="1 2">
    <name type="scientific">Spirosoma linguale (strain ATCC 33905 / DSM 74 / LMG 10896 / Claus 1)</name>
    <dbReference type="NCBI Taxonomy" id="504472"/>
    <lineage>
        <taxon>Bacteria</taxon>
        <taxon>Pseudomonadati</taxon>
        <taxon>Bacteroidota</taxon>
        <taxon>Cytophagia</taxon>
        <taxon>Cytophagales</taxon>
        <taxon>Cytophagaceae</taxon>
        <taxon>Spirosoma</taxon>
    </lineage>
</organism>
<dbReference type="KEGG" id="sli:Slin_4293"/>
<dbReference type="RefSeq" id="WP_012928783.1">
    <property type="nucleotide sequence ID" value="NC_013730.1"/>
</dbReference>
<evidence type="ECO:0000313" key="2">
    <source>
        <dbReference type="Proteomes" id="UP000002028"/>
    </source>
</evidence>
<accession>D2QKV9</accession>
<name>D2QKV9_SPILD</name>
<keyword evidence="2" id="KW-1185">Reference proteome</keyword>
<dbReference type="HOGENOM" id="CLU_841750_0_0_10"/>
<dbReference type="STRING" id="504472.Slin_4293"/>
<sequence>MGSQRFTAGGVYKLPALLVYQLMNAMKRQAKLDVAKYATYGVFAALGVGEIMAAETGLETTLALLDMGVLGSDIVINEALANKLNQTADGKAFLDAYNKFALIYGGVRVSDALLGLSKQLRRSASVLNDPEVNNLATELSAEAIEAGGLLENAFLPGWTKERILAIPKPDRPNVDVYMNPIHKATQLRKFNTEGGAFVIRKSDVIRNQNYKTIVDRKFVGLKSEMDNVIIKYNNAGKDTKVLVEELDLGDDYFQPNDEVFYVTVKPNQGFYFDLPNGNERGAYEELWIPGGFTGHGTAEAVLSNSGSYVHNNDWQMFVNFFGSENVIKIR</sequence>
<dbReference type="AlphaFoldDB" id="D2QKV9"/>